<dbReference type="InterPro" id="IPR002528">
    <property type="entry name" value="MATE_fam"/>
</dbReference>
<dbReference type="GO" id="GO:0015297">
    <property type="term" value="F:antiporter activity"/>
    <property type="evidence" value="ECO:0007669"/>
    <property type="project" value="InterPro"/>
</dbReference>
<organism evidence="8 9">
    <name type="scientific">Lachnotalea glycerini</name>
    <dbReference type="NCBI Taxonomy" id="1763509"/>
    <lineage>
        <taxon>Bacteria</taxon>
        <taxon>Bacillati</taxon>
        <taxon>Bacillota</taxon>
        <taxon>Clostridia</taxon>
        <taxon>Lachnospirales</taxon>
        <taxon>Lachnospiraceae</taxon>
        <taxon>Lachnotalea</taxon>
    </lineage>
</organism>
<feature type="transmembrane region" description="Helical" evidence="7">
    <location>
        <begin position="165"/>
        <end position="189"/>
    </location>
</feature>
<dbReference type="Pfam" id="PF01554">
    <property type="entry name" value="MatE"/>
    <property type="match status" value="2"/>
</dbReference>
<evidence type="ECO:0000256" key="1">
    <source>
        <dbReference type="ARBA" id="ARBA00004651"/>
    </source>
</evidence>
<dbReference type="RefSeq" id="WP_094376186.1">
    <property type="nucleotide sequence ID" value="NZ_NOKA02000021.1"/>
</dbReference>
<feature type="transmembrane region" description="Helical" evidence="7">
    <location>
        <begin position="195"/>
        <end position="218"/>
    </location>
</feature>
<feature type="transmembrane region" description="Helical" evidence="7">
    <location>
        <begin position="389"/>
        <end position="408"/>
    </location>
</feature>
<keyword evidence="5 7" id="KW-1133">Transmembrane helix</keyword>
<dbReference type="AlphaFoldDB" id="A0A371JEC8"/>
<evidence type="ECO:0000256" key="6">
    <source>
        <dbReference type="ARBA" id="ARBA00023136"/>
    </source>
</evidence>
<keyword evidence="3" id="KW-1003">Cell membrane</keyword>
<keyword evidence="4 7" id="KW-0812">Transmembrane</keyword>
<keyword evidence="9" id="KW-1185">Reference proteome</keyword>
<protein>
    <submittedName>
        <fullName evidence="8">MATE family efflux transporter</fullName>
    </submittedName>
</protein>
<dbReference type="InterPro" id="IPR047135">
    <property type="entry name" value="YsiQ"/>
</dbReference>
<feature type="transmembrane region" description="Helical" evidence="7">
    <location>
        <begin position="21"/>
        <end position="41"/>
    </location>
</feature>
<dbReference type="PIRSF" id="PIRSF006603">
    <property type="entry name" value="DinF"/>
    <property type="match status" value="1"/>
</dbReference>
<evidence type="ECO:0000256" key="4">
    <source>
        <dbReference type="ARBA" id="ARBA00022692"/>
    </source>
</evidence>
<reference evidence="8 9" key="1">
    <citation type="journal article" date="2017" name="Genome Announc.">
        <title>Draft Genome Sequence of a Sporulating and Motile Strain of Lachnotalea glycerini Isolated from Water in Quebec City, Canada.</title>
        <authorList>
            <person name="Maheux A.F."/>
            <person name="Boudreau D.K."/>
            <person name="Berube E."/>
            <person name="Boissinot M."/>
            <person name="Raymond F."/>
            <person name="Brodeur S."/>
            <person name="Corbeil J."/>
            <person name="Isabel S."/>
            <person name="Omar R.F."/>
            <person name="Bergeron M.G."/>
        </authorList>
    </citation>
    <scope>NUCLEOTIDE SEQUENCE [LARGE SCALE GENOMIC DNA]</scope>
    <source>
        <strain evidence="8 9">CCRI-19302</strain>
    </source>
</reference>
<dbReference type="Proteomes" id="UP000216411">
    <property type="component" value="Unassembled WGS sequence"/>
</dbReference>
<evidence type="ECO:0000256" key="2">
    <source>
        <dbReference type="ARBA" id="ARBA00022448"/>
    </source>
</evidence>
<dbReference type="PANTHER" id="PTHR42925:SF1">
    <property type="entry name" value="VIRULENCE FACTOR MVIN"/>
    <property type="match status" value="1"/>
</dbReference>
<comment type="subcellular location">
    <subcellularLocation>
        <location evidence="1">Cell membrane</location>
        <topology evidence="1">Multi-pass membrane protein</topology>
    </subcellularLocation>
</comment>
<feature type="transmembrane region" description="Helical" evidence="7">
    <location>
        <begin position="93"/>
        <end position="113"/>
    </location>
</feature>
<evidence type="ECO:0000313" key="8">
    <source>
        <dbReference type="EMBL" id="RDY31124.1"/>
    </source>
</evidence>
<dbReference type="GO" id="GO:0042910">
    <property type="term" value="F:xenobiotic transmembrane transporter activity"/>
    <property type="evidence" value="ECO:0007669"/>
    <property type="project" value="InterPro"/>
</dbReference>
<keyword evidence="6 7" id="KW-0472">Membrane</keyword>
<evidence type="ECO:0000313" key="9">
    <source>
        <dbReference type="Proteomes" id="UP000216411"/>
    </source>
</evidence>
<feature type="transmembrane region" description="Helical" evidence="7">
    <location>
        <begin position="359"/>
        <end position="377"/>
    </location>
</feature>
<dbReference type="OrthoDB" id="62420at2"/>
<feature type="transmembrane region" description="Helical" evidence="7">
    <location>
        <begin position="286"/>
        <end position="306"/>
    </location>
</feature>
<sequence>MNQTKDLDILRSNAYIFKMSIPIFIELLLQLLVGNIDQIMISRYSANSVAAIVNGNQIINIIIIVLNMMTMASTVILSQYLGANDYEHCNQTCTVSITIITIISGIATFIILFFYHDIFHAMHISSDILEESATYLCIVGGFTLIQGLYLNFAALLRGYTYMKQVMYISIFMNILNIIGNAILINGLFFFPQLGIMGAAISTVISKTIGLLLITFVFFQKTKVSINWDYLKHNSLQTFKKILLIGFPSGTESLSYQMSQICILGIINSFGTVAIVTKGYSSILANFSYVYAIAIAQATQIIVGYLLGSKRISDLEKRVWDTLKIAVGCCVGLSILLYLGSDTIFQIFNPSKEVLKLGKHLLFIEIFLEIGRAMNIVMTRMLICVGDVKTPMFFGISGHWLLAFLLSYVLGVKLELGLEGIWIAMAIDECTRGFIYLYTFKKNKWKKAFHFT</sequence>
<evidence type="ECO:0000256" key="3">
    <source>
        <dbReference type="ARBA" id="ARBA00022475"/>
    </source>
</evidence>
<feature type="transmembrane region" description="Helical" evidence="7">
    <location>
        <begin position="61"/>
        <end position="81"/>
    </location>
</feature>
<feature type="transmembrane region" description="Helical" evidence="7">
    <location>
        <begin position="318"/>
        <end position="339"/>
    </location>
</feature>
<dbReference type="NCBIfam" id="TIGR00797">
    <property type="entry name" value="matE"/>
    <property type="match status" value="1"/>
</dbReference>
<feature type="transmembrane region" description="Helical" evidence="7">
    <location>
        <begin position="260"/>
        <end position="280"/>
    </location>
</feature>
<gene>
    <name evidence="8" type="ORF">CG710_011075</name>
</gene>
<evidence type="ECO:0000256" key="7">
    <source>
        <dbReference type="SAM" id="Phobius"/>
    </source>
</evidence>
<feature type="transmembrane region" description="Helical" evidence="7">
    <location>
        <begin position="133"/>
        <end position="153"/>
    </location>
</feature>
<dbReference type="GO" id="GO:0005886">
    <property type="term" value="C:plasma membrane"/>
    <property type="evidence" value="ECO:0007669"/>
    <property type="project" value="UniProtKB-SubCell"/>
</dbReference>
<comment type="caution">
    <text evidence="8">The sequence shown here is derived from an EMBL/GenBank/DDBJ whole genome shotgun (WGS) entry which is preliminary data.</text>
</comment>
<name>A0A371JEC8_9FIRM</name>
<accession>A0A371JEC8</accession>
<feature type="transmembrane region" description="Helical" evidence="7">
    <location>
        <begin position="420"/>
        <end position="439"/>
    </location>
</feature>
<dbReference type="PANTHER" id="PTHR42925">
    <property type="entry name" value="MULTIDRUG AND TOXIN EFFLUX PROTEIN MATE FAMILY"/>
    <property type="match status" value="1"/>
</dbReference>
<proteinExistence type="predicted"/>
<dbReference type="InterPro" id="IPR048279">
    <property type="entry name" value="MdtK-like"/>
</dbReference>
<keyword evidence="2" id="KW-0813">Transport</keyword>
<dbReference type="CDD" id="cd13134">
    <property type="entry name" value="MATE_like_8"/>
    <property type="match status" value="1"/>
</dbReference>
<dbReference type="EMBL" id="NOKA02000021">
    <property type="protein sequence ID" value="RDY31124.1"/>
    <property type="molecule type" value="Genomic_DNA"/>
</dbReference>
<evidence type="ECO:0000256" key="5">
    <source>
        <dbReference type="ARBA" id="ARBA00022989"/>
    </source>
</evidence>